<feature type="domain" description="Nucleotidyl transferase" evidence="10">
    <location>
        <begin position="8"/>
        <end position="261"/>
    </location>
</feature>
<comment type="subunit">
    <text evidence="9">Homotetramer.</text>
</comment>
<evidence type="ECO:0000259" key="10">
    <source>
        <dbReference type="Pfam" id="PF00483"/>
    </source>
</evidence>
<name>A0A0A5G4V1_9BACI</name>
<dbReference type="InterPro" id="IPR023049">
    <property type="entry name" value="GlgC_bac"/>
</dbReference>
<dbReference type="Proteomes" id="UP000030401">
    <property type="component" value="Unassembled WGS sequence"/>
</dbReference>
<dbReference type="NCBIfam" id="TIGR02091">
    <property type="entry name" value="glgC"/>
    <property type="match status" value="1"/>
</dbReference>
<proteinExistence type="inferred from homology"/>
<sequence>MRRKECVAMLLAGGQGTRLKSLTKKIAKPAVFFGGKYRIIDFPLSNCTNSGINTVGVLTQYEPLILHDYIGIGSSWDLDRKYGGVSVLPPFMQSDGGDWYNGTADAIYRNIQFLDQYNPEHVLILSGDHIYKMDYDAMLQYHKSEEADVTISVIEVPWNEASRFGIMNTNEEGRITEFEEKPPYPSSNLASMGVYIFKWDYLKQYLIADAADEQSCHDFGKDVIPKFLADGNKMMAYTFQGYWKDVGTIESLWEANMDLLEDQPELNLNDYSWQIYSKNPNQPAQYIAPHANVHNALINEGCRVYGSVDTSVVFYGVHMDEGSSMKDSVIMPNVRIGKNVKIYRSIIAEGSVIEDNAVIGDPSPNSQITLIAEEGSFLAKSYAMTK</sequence>
<dbReference type="RefSeq" id="WP_036834809.1">
    <property type="nucleotide sequence ID" value="NZ_AVPG01000016.1"/>
</dbReference>
<keyword evidence="4 9" id="KW-0548">Nucleotidyltransferase</keyword>
<comment type="caution">
    <text evidence="12">The sequence shown here is derived from an EMBL/GenBank/DDBJ whole genome shotgun (WGS) entry which is preliminary data.</text>
</comment>
<dbReference type="CDD" id="cd04651">
    <property type="entry name" value="LbH_G1P_AT_C"/>
    <property type="match status" value="1"/>
</dbReference>
<keyword evidence="13" id="KW-1185">Reference proteome</keyword>
<feature type="binding site" evidence="9">
    <location>
        <position position="100"/>
    </location>
    <ligand>
        <name>alpha-D-glucose 1-phosphate</name>
        <dbReference type="ChEBI" id="CHEBI:58601"/>
    </ligand>
</feature>
<evidence type="ECO:0000256" key="5">
    <source>
        <dbReference type="ARBA" id="ARBA00022741"/>
    </source>
</evidence>
<dbReference type="PROSITE" id="PS00809">
    <property type="entry name" value="ADP_GLC_PYROPHOSPH_2"/>
    <property type="match status" value="1"/>
</dbReference>
<dbReference type="Pfam" id="PF24894">
    <property type="entry name" value="Hexapep_GlmU"/>
    <property type="match status" value="1"/>
</dbReference>
<feature type="domain" description="Glucose-1-phosphate adenylyltransferase/Bifunctional protein GlmU-like C-terminal hexapeptide" evidence="11">
    <location>
        <begin position="291"/>
        <end position="361"/>
    </location>
</feature>
<dbReference type="CDD" id="cd02508">
    <property type="entry name" value="ADP_Glucose_PP"/>
    <property type="match status" value="1"/>
</dbReference>
<dbReference type="AlphaFoldDB" id="A0A0A5G4V1"/>
<keyword evidence="2 9" id="KW-0321">Glycogen metabolism</keyword>
<evidence type="ECO:0000259" key="11">
    <source>
        <dbReference type="Pfam" id="PF24894"/>
    </source>
</evidence>
<comment type="pathway">
    <text evidence="9">Glycan biosynthesis; glycogen biosynthesis.</text>
</comment>
<feature type="binding site" evidence="9">
    <location>
        <position position="165"/>
    </location>
    <ligand>
        <name>alpha-D-glucose 1-phosphate</name>
        <dbReference type="ChEBI" id="CHEBI:58601"/>
    </ligand>
</feature>
<evidence type="ECO:0000256" key="9">
    <source>
        <dbReference type="HAMAP-Rule" id="MF_00624"/>
    </source>
</evidence>
<dbReference type="UniPathway" id="UPA00164"/>
<accession>A0A0A5G4V1</accession>
<evidence type="ECO:0000256" key="8">
    <source>
        <dbReference type="ARBA" id="ARBA00023277"/>
    </source>
</evidence>
<feature type="site" description="Could play a key role in the communication between the regulatory and the substrate sites" evidence="9">
    <location>
        <position position="99"/>
    </location>
</feature>
<evidence type="ECO:0000256" key="7">
    <source>
        <dbReference type="ARBA" id="ARBA00023056"/>
    </source>
</evidence>
<evidence type="ECO:0000256" key="4">
    <source>
        <dbReference type="ARBA" id="ARBA00022695"/>
    </source>
</evidence>
<dbReference type="HAMAP" id="MF_00624">
    <property type="entry name" value="GlgC"/>
    <property type="match status" value="1"/>
</dbReference>
<dbReference type="Pfam" id="PF00483">
    <property type="entry name" value="NTP_transferase"/>
    <property type="match status" value="1"/>
</dbReference>
<dbReference type="Gene3D" id="2.160.10.10">
    <property type="entry name" value="Hexapeptide repeat proteins"/>
    <property type="match status" value="1"/>
</dbReference>
<dbReference type="STRING" id="1385512.N784_05955"/>
<dbReference type="PROSITE" id="PS00808">
    <property type="entry name" value="ADP_GLC_PYROPHOSPH_1"/>
    <property type="match status" value="1"/>
</dbReference>
<dbReference type="InterPro" id="IPR056818">
    <property type="entry name" value="GlmU/GlgC-like_hexapep"/>
</dbReference>
<dbReference type="InterPro" id="IPR005835">
    <property type="entry name" value="NTP_transferase_dom"/>
</dbReference>
<dbReference type="SUPFAM" id="SSF53448">
    <property type="entry name" value="Nucleotide-diphospho-sugar transferases"/>
    <property type="match status" value="1"/>
</dbReference>
<comment type="function">
    <text evidence="9">Involved in the biosynthesis of ADP-glucose, a building block required for the elongation reactions to produce glycogen. Catalyzes the reaction between ATP and alpha-D-glucose 1-phosphate (G1P) to produce pyrophosphate and ADP-Glc.</text>
</comment>
<evidence type="ECO:0000256" key="3">
    <source>
        <dbReference type="ARBA" id="ARBA00022679"/>
    </source>
</evidence>
<reference evidence="12 13" key="1">
    <citation type="submission" date="2013-08" db="EMBL/GenBank/DDBJ databases">
        <authorList>
            <person name="Huang J."/>
            <person name="Wang G."/>
        </authorList>
    </citation>
    <scope>NUCLEOTIDE SEQUENCE [LARGE SCALE GENOMIC DNA]</scope>
    <source>
        <strain evidence="12 13">JSM 072002</strain>
    </source>
</reference>
<keyword evidence="3 9" id="KW-0808">Transferase</keyword>
<dbReference type="PANTHER" id="PTHR43523:SF2">
    <property type="entry name" value="GLUCOSE-1-PHOSPHATE ADENYLYLTRANSFERASE"/>
    <property type="match status" value="1"/>
</dbReference>
<dbReference type="EMBL" id="AVPG01000016">
    <property type="protein sequence ID" value="KGX86105.1"/>
    <property type="molecule type" value="Genomic_DNA"/>
</dbReference>
<gene>
    <name evidence="9 12" type="primary">glgC</name>
    <name evidence="12" type="ORF">N784_05955</name>
</gene>
<dbReference type="SUPFAM" id="SSF51161">
    <property type="entry name" value="Trimeric LpxA-like enzymes"/>
    <property type="match status" value="1"/>
</dbReference>
<dbReference type="GO" id="GO:0005524">
    <property type="term" value="F:ATP binding"/>
    <property type="evidence" value="ECO:0007669"/>
    <property type="project" value="UniProtKB-KW"/>
</dbReference>
<dbReference type="NCBIfam" id="NF003670">
    <property type="entry name" value="PRK05293.1"/>
    <property type="match status" value="1"/>
</dbReference>
<evidence type="ECO:0000256" key="6">
    <source>
        <dbReference type="ARBA" id="ARBA00022840"/>
    </source>
</evidence>
<keyword evidence="8 9" id="KW-0119">Carbohydrate metabolism</keyword>
<organism evidence="12 13">
    <name type="scientific">Pontibacillus litoralis JSM 072002</name>
    <dbReference type="NCBI Taxonomy" id="1385512"/>
    <lineage>
        <taxon>Bacteria</taxon>
        <taxon>Bacillati</taxon>
        <taxon>Bacillota</taxon>
        <taxon>Bacilli</taxon>
        <taxon>Bacillales</taxon>
        <taxon>Bacillaceae</taxon>
        <taxon>Pontibacillus</taxon>
    </lineage>
</organism>
<dbReference type="Gene3D" id="3.90.550.10">
    <property type="entry name" value="Spore Coat Polysaccharide Biosynthesis Protein SpsA, Chain A"/>
    <property type="match status" value="1"/>
</dbReference>
<comment type="catalytic activity">
    <reaction evidence="9">
        <text>alpha-D-glucose 1-phosphate + ATP + H(+) = ADP-alpha-D-glucose + diphosphate</text>
        <dbReference type="Rhea" id="RHEA:12120"/>
        <dbReference type="ChEBI" id="CHEBI:15378"/>
        <dbReference type="ChEBI" id="CHEBI:30616"/>
        <dbReference type="ChEBI" id="CHEBI:33019"/>
        <dbReference type="ChEBI" id="CHEBI:57498"/>
        <dbReference type="ChEBI" id="CHEBI:58601"/>
        <dbReference type="EC" id="2.7.7.27"/>
    </reaction>
</comment>
<dbReference type="PANTHER" id="PTHR43523">
    <property type="entry name" value="GLUCOSE-1-PHOSPHATE ADENYLYLTRANSFERASE-RELATED"/>
    <property type="match status" value="1"/>
</dbReference>
<keyword evidence="7 9" id="KW-0320">Glycogen biosynthesis</keyword>
<evidence type="ECO:0000313" key="12">
    <source>
        <dbReference type="EMBL" id="KGX86105.1"/>
    </source>
</evidence>
<dbReference type="EC" id="2.7.7.27" evidence="9"/>
<comment type="similarity">
    <text evidence="1 9">Belongs to the bacterial/plant glucose-1-phosphate adenylyltransferase family.</text>
</comment>
<keyword evidence="6 9" id="KW-0067">ATP-binding</keyword>
<dbReference type="InterPro" id="IPR011004">
    <property type="entry name" value="Trimer_LpxA-like_sf"/>
</dbReference>
<dbReference type="GO" id="GO:0005978">
    <property type="term" value="P:glycogen biosynthetic process"/>
    <property type="evidence" value="ECO:0007669"/>
    <property type="project" value="UniProtKB-UniRule"/>
</dbReference>
<evidence type="ECO:0000313" key="13">
    <source>
        <dbReference type="Proteomes" id="UP000030401"/>
    </source>
</evidence>
<dbReference type="OrthoDB" id="9801810at2"/>
<dbReference type="InterPro" id="IPR005836">
    <property type="entry name" value="ADP_Glu_pyroP_CS"/>
</dbReference>
<dbReference type="eggNOG" id="COG0448">
    <property type="taxonomic scope" value="Bacteria"/>
</dbReference>
<feature type="binding site" evidence="9">
    <location>
        <begin position="180"/>
        <end position="181"/>
    </location>
    <ligand>
        <name>alpha-D-glucose 1-phosphate</name>
        <dbReference type="ChEBI" id="CHEBI:58601"/>
    </ligand>
</feature>
<evidence type="ECO:0000256" key="2">
    <source>
        <dbReference type="ARBA" id="ARBA00022600"/>
    </source>
</evidence>
<keyword evidence="5 9" id="KW-0547">Nucleotide-binding</keyword>
<dbReference type="PROSITE" id="PS00810">
    <property type="entry name" value="ADP_GLC_PYROPHOSPH_3"/>
    <property type="match status" value="1"/>
</dbReference>
<dbReference type="GO" id="GO:0008878">
    <property type="term" value="F:glucose-1-phosphate adenylyltransferase activity"/>
    <property type="evidence" value="ECO:0007669"/>
    <property type="project" value="UniProtKB-UniRule"/>
</dbReference>
<protein>
    <recommendedName>
        <fullName evidence="9">Glucose-1-phosphate adenylyltransferase</fullName>
        <ecNumber evidence="9">2.7.7.27</ecNumber>
    </recommendedName>
    <alternativeName>
        <fullName evidence="9">ADP-glucose pyrophosphorylase</fullName>
        <shortName evidence="9">ADPGlc PPase</shortName>
    </alternativeName>
    <alternativeName>
        <fullName evidence="9">ADP-glucose synthase</fullName>
    </alternativeName>
</protein>
<evidence type="ECO:0000256" key="1">
    <source>
        <dbReference type="ARBA" id="ARBA00010443"/>
    </source>
</evidence>
<feature type="site" description="Could play a key role in the communication between the regulatory and the substrate sites" evidence="9">
    <location>
        <position position="60"/>
    </location>
</feature>
<feature type="binding site" evidence="9">
    <location>
        <position position="191"/>
    </location>
    <ligand>
        <name>alpha-D-glucose 1-phosphate</name>
        <dbReference type="ChEBI" id="CHEBI:58601"/>
    </ligand>
</feature>
<dbReference type="InterPro" id="IPR011831">
    <property type="entry name" value="ADP-Glc_PPase"/>
</dbReference>
<dbReference type="InterPro" id="IPR029044">
    <property type="entry name" value="Nucleotide-diphossugar_trans"/>
</dbReference>